<feature type="region of interest" description="Disordered" evidence="6">
    <location>
        <begin position="568"/>
        <end position="590"/>
    </location>
</feature>
<dbReference type="InterPro" id="IPR011989">
    <property type="entry name" value="ARM-like"/>
</dbReference>
<dbReference type="InterPro" id="IPR045210">
    <property type="entry name" value="RING-Ubox_PUB"/>
</dbReference>
<dbReference type="SUPFAM" id="SSF48371">
    <property type="entry name" value="ARM repeat"/>
    <property type="match status" value="1"/>
</dbReference>
<evidence type="ECO:0000256" key="5">
    <source>
        <dbReference type="ARBA" id="ARBA00022786"/>
    </source>
</evidence>
<evidence type="ECO:0000256" key="4">
    <source>
        <dbReference type="ARBA" id="ARBA00022679"/>
    </source>
</evidence>
<accession>A0A218W8P0</accession>
<dbReference type="InterPro" id="IPR003613">
    <property type="entry name" value="Ubox_domain"/>
</dbReference>
<dbReference type="EC" id="2.3.2.27" evidence="3"/>
<dbReference type="InterPro" id="IPR055566">
    <property type="entry name" value="ARM_LIN"/>
</dbReference>
<keyword evidence="4" id="KW-0808">Transferase</keyword>
<proteinExistence type="predicted"/>
<dbReference type="AlphaFoldDB" id="A0A218W8P0"/>
<organism evidence="8 9">
    <name type="scientific">Punica granatum</name>
    <name type="common">Pomegranate</name>
    <dbReference type="NCBI Taxonomy" id="22663"/>
    <lineage>
        <taxon>Eukaryota</taxon>
        <taxon>Viridiplantae</taxon>
        <taxon>Streptophyta</taxon>
        <taxon>Embryophyta</taxon>
        <taxon>Tracheophyta</taxon>
        <taxon>Spermatophyta</taxon>
        <taxon>Magnoliopsida</taxon>
        <taxon>eudicotyledons</taxon>
        <taxon>Gunneridae</taxon>
        <taxon>Pentapetalae</taxon>
        <taxon>rosids</taxon>
        <taxon>malvids</taxon>
        <taxon>Myrtales</taxon>
        <taxon>Lythraceae</taxon>
        <taxon>Punica</taxon>
    </lineage>
</organism>
<evidence type="ECO:0000256" key="6">
    <source>
        <dbReference type="SAM" id="MobiDB-lite"/>
    </source>
</evidence>
<protein>
    <recommendedName>
        <fullName evidence="3">RING-type E3 ubiquitin transferase</fullName>
        <ecNumber evidence="3">2.3.2.27</ecNumber>
    </recommendedName>
</protein>
<feature type="compositionally biased region" description="Polar residues" evidence="6">
    <location>
        <begin position="262"/>
        <end position="271"/>
    </location>
</feature>
<dbReference type="Gene3D" id="3.30.40.10">
    <property type="entry name" value="Zinc/RING finger domain, C3HC4 (zinc finger)"/>
    <property type="match status" value="1"/>
</dbReference>
<feature type="region of interest" description="Disordered" evidence="6">
    <location>
        <begin position="94"/>
        <end position="180"/>
    </location>
</feature>
<dbReference type="InterPro" id="IPR016024">
    <property type="entry name" value="ARM-type_fold"/>
</dbReference>
<dbReference type="PANTHER" id="PTHR35549">
    <property type="entry name" value="OS04G0584500 PROTEIN"/>
    <property type="match status" value="1"/>
</dbReference>
<name>A0A218W8P0_PUNGR</name>
<dbReference type="InterPro" id="IPR013083">
    <property type="entry name" value="Znf_RING/FYVE/PHD"/>
</dbReference>
<dbReference type="Pfam" id="PF23628">
    <property type="entry name" value="ARM_LIN_C"/>
    <property type="match status" value="1"/>
</dbReference>
<evidence type="ECO:0000256" key="1">
    <source>
        <dbReference type="ARBA" id="ARBA00000900"/>
    </source>
</evidence>
<evidence type="ECO:0000259" key="7">
    <source>
        <dbReference type="PROSITE" id="PS51698"/>
    </source>
</evidence>
<dbReference type="UniPathway" id="UPA00143"/>
<evidence type="ECO:0000313" key="9">
    <source>
        <dbReference type="Proteomes" id="UP000197138"/>
    </source>
</evidence>
<evidence type="ECO:0000256" key="2">
    <source>
        <dbReference type="ARBA" id="ARBA00004906"/>
    </source>
</evidence>
<keyword evidence="5" id="KW-0833">Ubl conjugation pathway</keyword>
<reference evidence="9" key="1">
    <citation type="journal article" date="2017" name="Plant J.">
        <title>The pomegranate (Punica granatum L.) genome and the genomics of punicalagin biosynthesis.</title>
        <authorList>
            <person name="Qin G."/>
            <person name="Xu C."/>
            <person name="Ming R."/>
            <person name="Tang H."/>
            <person name="Guyot R."/>
            <person name="Kramer E.M."/>
            <person name="Hu Y."/>
            <person name="Yi X."/>
            <person name="Qi Y."/>
            <person name="Xu X."/>
            <person name="Gao Z."/>
            <person name="Pan H."/>
            <person name="Jian J."/>
            <person name="Tian Y."/>
            <person name="Yue Z."/>
            <person name="Xu Y."/>
        </authorList>
    </citation>
    <scope>NUCLEOTIDE SEQUENCE [LARGE SCALE GENOMIC DNA]</scope>
    <source>
        <strain evidence="9">cv. Dabenzi</strain>
    </source>
</reference>
<dbReference type="Gene3D" id="1.25.10.10">
    <property type="entry name" value="Leucine-rich Repeat Variant"/>
    <property type="match status" value="1"/>
</dbReference>
<gene>
    <name evidence="8" type="ORF">CDL15_Pgr025421</name>
</gene>
<dbReference type="SUPFAM" id="SSF57850">
    <property type="entry name" value="RING/U-box"/>
    <property type="match status" value="1"/>
</dbReference>
<comment type="caution">
    <text evidence="8">The sequence shown here is derived from an EMBL/GenBank/DDBJ whole genome shotgun (WGS) entry which is preliminary data.</text>
</comment>
<dbReference type="GO" id="GO:0016567">
    <property type="term" value="P:protein ubiquitination"/>
    <property type="evidence" value="ECO:0007669"/>
    <property type="project" value="UniProtKB-UniPathway"/>
</dbReference>
<feature type="compositionally biased region" description="Polar residues" evidence="6">
    <location>
        <begin position="96"/>
        <end position="114"/>
    </location>
</feature>
<dbReference type="InterPro" id="IPR056512">
    <property type="entry name" value="LIN_N"/>
</dbReference>
<feature type="region of interest" description="Disordered" evidence="6">
    <location>
        <begin position="233"/>
        <end position="283"/>
    </location>
</feature>
<evidence type="ECO:0000256" key="3">
    <source>
        <dbReference type="ARBA" id="ARBA00012483"/>
    </source>
</evidence>
<dbReference type="PROSITE" id="PS51698">
    <property type="entry name" value="U_BOX"/>
    <property type="match status" value="1"/>
</dbReference>
<feature type="compositionally biased region" description="Basic and acidic residues" evidence="6">
    <location>
        <begin position="160"/>
        <end position="180"/>
    </location>
</feature>
<dbReference type="CDD" id="cd16664">
    <property type="entry name" value="RING-Ubox_PUB"/>
    <property type="match status" value="1"/>
</dbReference>
<dbReference type="Pfam" id="PF04564">
    <property type="entry name" value="U-box"/>
    <property type="match status" value="1"/>
</dbReference>
<feature type="domain" description="U-box" evidence="7">
    <location>
        <begin position="738"/>
        <end position="814"/>
    </location>
</feature>
<dbReference type="GO" id="GO:0061630">
    <property type="term" value="F:ubiquitin protein ligase activity"/>
    <property type="evidence" value="ECO:0007669"/>
    <property type="project" value="UniProtKB-EC"/>
</dbReference>
<sequence length="1099" mass="122237">MDFARSAPLSFPLGRAFHVFGSGRFCCFHQSASRRIGPKDLESAAGKISETVLNFAHIVNFSAFLGGEFPIFLEMASSLEALLAEEGFRGRRSMTRSRASFGSDNVTTPLYSSRGQHKPHSSSVNRTRTQRTRSDVSRYSFNGRLGKSDSLGSTQPRDNLITRERMNGKGMEPLEGRGDMERLGDRRFEVSSDAFSRNEIVEVGVENSERIKDAYLSVGKGPLRMEKYLAAGDESTDSMGNNMKSDRRGPSSSKHLLGDPSSARNGRTSTKPAGPFENSRLEKHVQSTLSDSLPALDEVAIRAIVSILIGYITPFLKDKDFRINLRDKCFLSLNFVESEEYQNGESKVICNLAQAIETVERAAEEYRDPKDLKRASLQLSVITGLNAGELKNGFTCGVPNCKLSACAHLYLSVIYKINKKDRVSAKHILHVFADSPLQGRRLLLPELWENFFYPHLSHLQLWHSQEVDSLVDATSRARKLKLLDKVYNEILDSGTRQFAVYYKDWLTEGSEAPLFPSINIPSVSVDTVELTDSLSHSGELGNPVSAPHPQPMVSKKLYEAMFGCSNKSGAEDDEGENCRKSSGGSSFDFKETSTHSYETVKYMDQHSIANSAKRLEDEGFPEDGLLLTVDKERGLLKASVSVQEDENDEISNSSSRQQMTVETELRYSPQTNNVSELKRLAKSVFQPEQTDGFDIKMDIPSRPNAESVTEHLAKVVKAKSSLQELYRSDKYSGEGSSTIPQYLICPLTRQLFEDPVTLETGQTFERAAIQKWFDEGNKTCPVTGNSLECLSVPLTNMYLIRRFSLGTTEEKIRVAALLICCIEADASCRDQIAKAINIQVLIELLRSKQIEARTNAVSLLAELICRKRRKDVTDILRGLPKEEMVNVMHVILLYLRSSQSQERPLVAVLLLHLDLLVGPQKYSIYREEAVDAIAVALNLSLTDENVKETCCKALSILAGCLSPSGKLTEAGFDVSCQANLKDNKEHGSPQDHAILYGDENLAHEQWLRYLLTSLLGNEKKSFLEAISKCLALGESNLVLACLKMVAWLSYVLSSLSDIECQLSTFAGLVRQLKENLQGGEEEHRILASFSLMNFSKIPG</sequence>
<dbReference type="SMART" id="SM00504">
    <property type="entry name" value="Ubox"/>
    <property type="match status" value="1"/>
</dbReference>
<comment type="catalytic activity">
    <reaction evidence="1">
        <text>S-ubiquitinyl-[E2 ubiquitin-conjugating enzyme]-L-cysteine + [acceptor protein]-L-lysine = [E2 ubiquitin-conjugating enzyme]-L-cysteine + N(6)-ubiquitinyl-[acceptor protein]-L-lysine.</text>
        <dbReference type="EC" id="2.3.2.27"/>
    </reaction>
</comment>
<dbReference type="Pfam" id="PF23568">
    <property type="entry name" value="ARM_LIN"/>
    <property type="match status" value="1"/>
</dbReference>
<evidence type="ECO:0000313" key="8">
    <source>
        <dbReference type="EMBL" id="OWM69234.1"/>
    </source>
</evidence>
<dbReference type="PANTHER" id="PTHR35549:SF1">
    <property type="entry name" value="OS04G0584500 PROTEIN"/>
    <property type="match status" value="1"/>
</dbReference>
<dbReference type="EMBL" id="MTKT01004939">
    <property type="protein sequence ID" value="OWM69234.1"/>
    <property type="molecule type" value="Genomic_DNA"/>
</dbReference>
<comment type="pathway">
    <text evidence="2">Protein modification; protein ubiquitination.</text>
</comment>
<dbReference type="Proteomes" id="UP000197138">
    <property type="component" value="Unassembled WGS sequence"/>
</dbReference>